<dbReference type="OrthoDB" id="1295045at2759"/>
<dbReference type="SUPFAM" id="SSF55961">
    <property type="entry name" value="Bet v1-like"/>
    <property type="match status" value="1"/>
</dbReference>
<feature type="domain" description="START" evidence="1">
    <location>
        <begin position="246"/>
        <end position="459"/>
    </location>
</feature>
<evidence type="ECO:0000259" key="1">
    <source>
        <dbReference type="PROSITE" id="PS50848"/>
    </source>
</evidence>
<name>A0A813NNK3_9BILA</name>
<accession>A0A813NNK3</accession>
<protein>
    <recommendedName>
        <fullName evidence="1">START domain-containing protein</fullName>
    </recommendedName>
</protein>
<organism evidence="2 3">
    <name type="scientific">Brachionus calyciflorus</name>
    <dbReference type="NCBI Taxonomy" id="104777"/>
    <lineage>
        <taxon>Eukaryota</taxon>
        <taxon>Metazoa</taxon>
        <taxon>Spiralia</taxon>
        <taxon>Gnathifera</taxon>
        <taxon>Rotifera</taxon>
        <taxon>Eurotatoria</taxon>
        <taxon>Monogononta</taxon>
        <taxon>Pseudotrocha</taxon>
        <taxon>Ploima</taxon>
        <taxon>Brachionidae</taxon>
        <taxon>Brachionus</taxon>
    </lineage>
</organism>
<reference evidence="2" key="1">
    <citation type="submission" date="2021-02" db="EMBL/GenBank/DDBJ databases">
        <authorList>
            <person name="Nowell W R."/>
        </authorList>
    </citation>
    <scope>NUCLEOTIDE SEQUENCE</scope>
    <source>
        <strain evidence="2">Ploen Becks lab</strain>
    </source>
</reference>
<dbReference type="Gene3D" id="3.30.530.20">
    <property type="match status" value="1"/>
</dbReference>
<gene>
    <name evidence="2" type="ORF">OXX778_LOCUS3250</name>
</gene>
<dbReference type="InterPro" id="IPR023393">
    <property type="entry name" value="START-like_dom_sf"/>
</dbReference>
<dbReference type="AlphaFoldDB" id="A0A813NNK3"/>
<dbReference type="PANTHER" id="PTHR19308:SF8">
    <property type="entry name" value="STAR-RELATED LIPID TRANSFER PROTEIN 7, MITOCHONDRIAL"/>
    <property type="match status" value="1"/>
</dbReference>
<dbReference type="GO" id="GO:0008289">
    <property type="term" value="F:lipid binding"/>
    <property type="evidence" value="ECO:0007669"/>
    <property type="project" value="InterPro"/>
</dbReference>
<proteinExistence type="predicted"/>
<dbReference type="PROSITE" id="PS50848">
    <property type="entry name" value="START"/>
    <property type="match status" value="1"/>
</dbReference>
<dbReference type="EMBL" id="CAJNOC010000281">
    <property type="protein sequence ID" value="CAF0738331.1"/>
    <property type="molecule type" value="Genomic_DNA"/>
</dbReference>
<evidence type="ECO:0000313" key="3">
    <source>
        <dbReference type="Proteomes" id="UP000663879"/>
    </source>
</evidence>
<evidence type="ECO:0000313" key="2">
    <source>
        <dbReference type="EMBL" id="CAF0738331.1"/>
    </source>
</evidence>
<dbReference type="GO" id="GO:0005737">
    <property type="term" value="C:cytoplasm"/>
    <property type="evidence" value="ECO:0007669"/>
    <property type="project" value="UniProtKB-ARBA"/>
</dbReference>
<dbReference type="Proteomes" id="UP000663879">
    <property type="component" value="Unassembled WGS sequence"/>
</dbReference>
<sequence length="570" mass="67250">MSLFKKLQIKPSNQTKTSFKYLLLTSVNTFKLNTQSIYLTNKLSRNIFLSCHENIILTLRQNLKKLFTNEATTNNRIKFIRSSALMASFSKQTQTSSHENKFQFSNTSTIYTKGSKRILNFNKKLDEKSKDLIEKILFFYKNFINKLQNFKFNFEFSNFGFNRKYFVTLAASCGIFTWDEYKIKDDDIKNEVNEILTLFNLPKDNTNDSAESEPSSHQVKINIDAARKIENDEWKLIYDKKDLLIWRRSITLDNDDDDIEDIETKSKTEKPNYDLFEYKVLGRFNDITPVEFYQTQTDLEFRKEWDYLALSLNVISIDPLTKTELVKWIMKFPYPLYPRMYVYIRRYCIDPDEKLMILVSKSIPNINIEMENLTNTEIKEEIVNKNLSANEKYVRVTKYKSNIIVLPHGDFDKPGLDYVIQYYDINKAKIPKLAYKWMATSGLPDYLDKVHKAAVMLKHRNGSRHTDESSTLKQFEILYLNKKPEDNIKDEQLVDEIQSAIECQNGQSAGEIIIKSEINEDVQSKTQNDKDDCLVANEEDDFLRNFFFLIIQKMYDDFFSQDEPHPIFYN</sequence>
<dbReference type="InterPro" id="IPR002913">
    <property type="entry name" value="START_lipid-bd_dom"/>
</dbReference>
<keyword evidence="3" id="KW-1185">Reference proteome</keyword>
<dbReference type="InterPro" id="IPR051213">
    <property type="entry name" value="START_lipid_transfer"/>
</dbReference>
<dbReference type="PANTHER" id="PTHR19308">
    <property type="entry name" value="PHOSPHATIDYLCHOLINE TRANSFER PROTEIN"/>
    <property type="match status" value="1"/>
</dbReference>
<comment type="caution">
    <text evidence="2">The sequence shown here is derived from an EMBL/GenBank/DDBJ whole genome shotgun (WGS) entry which is preliminary data.</text>
</comment>